<dbReference type="SUPFAM" id="SSF53300">
    <property type="entry name" value="vWA-like"/>
    <property type="match status" value="1"/>
</dbReference>
<dbReference type="Proteomes" id="UP000239001">
    <property type="component" value="Unassembled WGS sequence"/>
</dbReference>
<organism evidence="2 3">
    <name type="scientific">Aphanothece hegewaldii CCALA 016</name>
    <dbReference type="NCBI Taxonomy" id="2107694"/>
    <lineage>
        <taxon>Bacteria</taxon>
        <taxon>Bacillati</taxon>
        <taxon>Cyanobacteriota</taxon>
        <taxon>Cyanophyceae</taxon>
        <taxon>Oscillatoriophycideae</taxon>
        <taxon>Chroococcales</taxon>
        <taxon>Aphanothecaceae</taxon>
        <taxon>Aphanothece</taxon>
    </lineage>
</organism>
<dbReference type="PANTHER" id="PTHR10579">
    <property type="entry name" value="CALCIUM-ACTIVATED CHLORIDE CHANNEL REGULATOR"/>
    <property type="match status" value="1"/>
</dbReference>
<dbReference type="OrthoDB" id="571198at2"/>
<dbReference type="AlphaFoldDB" id="A0A2T1LWU3"/>
<dbReference type="InterPro" id="IPR036465">
    <property type="entry name" value="vWFA_dom_sf"/>
</dbReference>
<dbReference type="PROSITE" id="PS50234">
    <property type="entry name" value="VWFA"/>
    <property type="match status" value="1"/>
</dbReference>
<comment type="caution">
    <text evidence="2">The sequence shown here is derived from an EMBL/GenBank/DDBJ whole genome shotgun (WGS) entry which is preliminary data.</text>
</comment>
<gene>
    <name evidence="2" type="ORF">C7H19_13960</name>
</gene>
<keyword evidence="3" id="KW-1185">Reference proteome</keyword>
<dbReference type="PANTHER" id="PTHR10579:SF43">
    <property type="entry name" value="ZINC FINGER (C3HC4-TYPE RING FINGER) FAMILY PROTEIN"/>
    <property type="match status" value="1"/>
</dbReference>
<feature type="domain" description="VWFA" evidence="1">
    <location>
        <begin position="41"/>
        <end position="220"/>
    </location>
</feature>
<accession>A0A2T1LWU3</accession>
<evidence type="ECO:0000313" key="3">
    <source>
        <dbReference type="Proteomes" id="UP000239001"/>
    </source>
</evidence>
<proteinExistence type="predicted"/>
<dbReference type="EMBL" id="PXOH01000014">
    <property type="protein sequence ID" value="PSF36306.1"/>
    <property type="molecule type" value="Genomic_DNA"/>
</dbReference>
<dbReference type="InterPro" id="IPR051266">
    <property type="entry name" value="CLCR"/>
</dbReference>
<evidence type="ECO:0000313" key="2">
    <source>
        <dbReference type="EMBL" id="PSF36306.1"/>
    </source>
</evidence>
<dbReference type="Gene3D" id="3.40.50.410">
    <property type="entry name" value="von Willebrand factor, type A domain"/>
    <property type="match status" value="1"/>
</dbReference>
<dbReference type="Pfam" id="PF00092">
    <property type="entry name" value="VWA"/>
    <property type="match status" value="1"/>
</dbReference>
<reference evidence="2 3" key="2">
    <citation type="submission" date="2018-03" db="EMBL/GenBank/DDBJ databases">
        <authorList>
            <person name="Keele B.F."/>
        </authorList>
    </citation>
    <scope>NUCLEOTIDE SEQUENCE [LARGE SCALE GENOMIC DNA]</scope>
    <source>
        <strain evidence="2 3">CCALA 016</strain>
    </source>
</reference>
<evidence type="ECO:0000259" key="1">
    <source>
        <dbReference type="PROSITE" id="PS50234"/>
    </source>
</evidence>
<dbReference type="RefSeq" id="WP_106457490.1">
    <property type="nucleotide sequence ID" value="NZ_PXOH01000014.1"/>
</dbReference>
<reference evidence="2 3" key="1">
    <citation type="submission" date="2018-03" db="EMBL/GenBank/DDBJ databases">
        <title>The ancient ancestry and fast evolution of plastids.</title>
        <authorList>
            <person name="Moore K.R."/>
            <person name="Magnabosco C."/>
            <person name="Momper L."/>
            <person name="Gold D.A."/>
            <person name="Bosak T."/>
            <person name="Fournier G.P."/>
        </authorList>
    </citation>
    <scope>NUCLEOTIDE SEQUENCE [LARGE SCALE GENOMIC DNA]</scope>
    <source>
        <strain evidence="2 3">CCALA 016</strain>
    </source>
</reference>
<sequence length="605" mass="66498">MKATYTLSQSLIAVNSPTTVDLIVNFQAPEAEKNKTRRPLNLSIVLDRSGSMAGTPLKYAIKAAQKLVDFLTPDDILSVVIYDDHVQTILSPQNVTNPFSIKSLIGQIRAGGCTNLSGGWLMGCNHVKANLSPNKLNRVLLLTDGLANVGLTDPNTLTKTASDQARQGITTTTLGFGTYFNEDLLIGMSNAGKGNFYFIQSPDDAADVFTIEMESLVSVVAQNLTVNIEPASGIKVESLNNYGLTQNGKKLKIFLEDVYGVESKPLALTVTLPAVSKTGTLPLLNLNYEYNTVVNDSIEHISQELPITIQIGEKDEANKIQPDSKVIEQTSQLRIAQVKDEAIALADKGDYQKAATTLRQMTEALKQKALEEFFSIAEEISQLEYYAQQIENRQYFADIRKEMRDQSYQSRRRTREDLHSRGITSGSADNLEYVETPDSGVLVKCERIGGKLRIRVISDGYDSDLNVQFPRSIREEGVTYVVDEIIPSANGSFYRASGNIKRLGKAPVRTQSTGRNTQYQAVKTTLTLADLDTTDSVGNGILIQCVQDGKKLRARVVSDGYDPNFNVRFPRGVRQEGILFVVDAVKEAGQGGSYIAMGKVKRLVQ</sequence>
<dbReference type="InterPro" id="IPR002035">
    <property type="entry name" value="VWF_A"/>
</dbReference>
<name>A0A2T1LWU3_9CHRO</name>
<protein>
    <recommendedName>
        <fullName evidence="1">VWFA domain-containing protein</fullName>
    </recommendedName>
</protein>
<dbReference type="SMART" id="SM00327">
    <property type="entry name" value="VWA"/>
    <property type="match status" value="1"/>
</dbReference>